<dbReference type="InterPro" id="IPR036286">
    <property type="entry name" value="LexA/Signal_pep-like_sf"/>
</dbReference>
<dbReference type="SUPFAM" id="SSF51306">
    <property type="entry name" value="LexA/Signal peptidase"/>
    <property type="match status" value="1"/>
</dbReference>
<evidence type="ECO:0000259" key="7">
    <source>
        <dbReference type="Pfam" id="PF10502"/>
    </source>
</evidence>
<evidence type="ECO:0000313" key="9">
    <source>
        <dbReference type="Proteomes" id="UP000176850"/>
    </source>
</evidence>
<keyword evidence="4 6" id="KW-0378">Hydrolase</keyword>
<keyword evidence="6" id="KW-0472">Membrane</keyword>
<dbReference type="InterPro" id="IPR019757">
    <property type="entry name" value="Pept_S26A_signal_pept_1_Lys-AS"/>
</dbReference>
<dbReference type="PROSITE" id="PS00761">
    <property type="entry name" value="SPASE_I_3"/>
    <property type="match status" value="1"/>
</dbReference>
<dbReference type="PRINTS" id="PR00727">
    <property type="entry name" value="LEADERPTASE"/>
</dbReference>
<evidence type="ECO:0000256" key="1">
    <source>
        <dbReference type="ARBA" id="ARBA00000677"/>
    </source>
</evidence>
<feature type="transmembrane region" description="Helical" evidence="6">
    <location>
        <begin position="12"/>
        <end position="30"/>
    </location>
</feature>
<evidence type="ECO:0000256" key="3">
    <source>
        <dbReference type="ARBA" id="ARBA00013208"/>
    </source>
</evidence>
<dbReference type="GO" id="GO:0016020">
    <property type="term" value="C:membrane"/>
    <property type="evidence" value="ECO:0007669"/>
    <property type="project" value="UniProtKB-SubCell"/>
</dbReference>
<dbReference type="EC" id="3.4.21.89" evidence="3 6"/>
<proteinExistence type="inferred from homology"/>
<protein>
    <recommendedName>
        <fullName evidence="3 6">Signal peptidase I</fullName>
        <ecNumber evidence="3 6">3.4.21.89</ecNumber>
    </recommendedName>
</protein>
<comment type="catalytic activity">
    <reaction evidence="1 6">
        <text>Cleavage of hydrophobic, N-terminal signal or leader sequences from secreted and periplasmic proteins.</text>
        <dbReference type="EC" id="3.4.21.89"/>
    </reaction>
</comment>
<dbReference type="AlphaFoldDB" id="A0A1F7GFA4"/>
<gene>
    <name evidence="8" type="ORF">A2799_04790</name>
</gene>
<keyword evidence="6" id="KW-0812">Transmembrane</keyword>
<feature type="active site" evidence="5">
    <location>
        <position position="83"/>
    </location>
</feature>
<dbReference type="PANTHER" id="PTHR43390">
    <property type="entry name" value="SIGNAL PEPTIDASE I"/>
    <property type="match status" value="1"/>
</dbReference>
<dbReference type="PANTHER" id="PTHR43390:SF1">
    <property type="entry name" value="CHLOROPLAST PROCESSING PEPTIDASE"/>
    <property type="match status" value="1"/>
</dbReference>
<accession>A0A1F7GFA4</accession>
<keyword evidence="6" id="KW-1133">Transmembrane helix</keyword>
<feature type="domain" description="Peptidase S26" evidence="7">
    <location>
        <begin position="11"/>
        <end position="170"/>
    </location>
</feature>
<dbReference type="GO" id="GO:0004252">
    <property type="term" value="F:serine-type endopeptidase activity"/>
    <property type="evidence" value="ECO:0007669"/>
    <property type="project" value="InterPro"/>
</dbReference>
<dbReference type="NCBIfam" id="TIGR02227">
    <property type="entry name" value="sigpep_I_bact"/>
    <property type="match status" value="1"/>
</dbReference>
<evidence type="ECO:0000256" key="4">
    <source>
        <dbReference type="ARBA" id="ARBA00022801"/>
    </source>
</evidence>
<dbReference type="InterPro" id="IPR019533">
    <property type="entry name" value="Peptidase_S26"/>
</dbReference>
<sequence length="186" mass="21041">MLKRIVDFVMDILETVVFVGSLFIVTYLFIMQPNQVLGASMEHTFQTHDYILTSKISYRLGKPARGDIVVFASLGNNEIDFIKRIVGLPGDRVMIKDSHVFVNGAQLDEPYISEPTDTFERGFSREGIESVVPEDYLFVLGDNRTHSQDSREFGFVPQSNIIGKVIFRYFPANSFGSVTNPFVTRS</sequence>
<dbReference type="PROSITE" id="PS00760">
    <property type="entry name" value="SPASE_I_2"/>
    <property type="match status" value="1"/>
</dbReference>
<dbReference type="CDD" id="cd06530">
    <property type="entry name" value="S26_SPase_I"/>
    <property type="match status" value="1"/>
</dbReference>
<keyword evidence="6" id="KW-0645">Protease</keyword>
<dbReference type="InterPro" id="IPR019758">
    <property type="entry name" value="Pept_S26A_signal_pept_1_CS"/>
</dbReference>
<organism evidence="8 9">
    <name type="scientific">Candidatus Roizmanbacteria bacterium RIFCSPHIGHO2_01_FULL_39_24</name>
    <dbReference type="NCBI Taxonomy" id="1802032"/>
    <lineage>
        <taxon>Bacteria</taxon>
        <taxon>Candidatus Roizmaniibacteriota</taxon>
    </lineage>
</organism>
<evidence type="ECO:0000256" key="2">
    <source>
        <dbReference type="ARBA" id="ARBA00009370"/>
    </source>
</evidence>
<name>A0A1F7GFA4_9BACT</name>
<dbReference type="Pfam" id="PF10502">
    <property type="entry name" value="Peptidase_S26"/>
    <property type="match status" value="1"/>
</dbReference>
<comment type="caution">
    <text evidence="8">The sequence shown here is derived from an EMBL/GenBank/DDBJ whole genome shotgun (WGS) entry which is preliminary data.</text>
</comment>
<feature type="active site" evidence="5">
    <location>
        <position position="40"/>
    </location>
</feature>
<dbReference type="GO" id="GO:0009003">
    <property type="term" value="F:signal peptidase activity"/>
    <property type="evidence" value="ECO:0007669"/>
    <property type="project" value="UniProtKB-EC"/>
</dbReference>
<dbReference type="InterPro" id="IPR000223">
    <property type="entry name" value="Pept_S26A_signal_pept_1"/>
</dbReference>
<comment type="similarity">
    <text evidence="2 6">Belongs to the peptidase S26 family.</text>
</comment>
<dbReference type="Proteomes" id="UP000176850">
    <property type="component" value="Unassembled WGS sequence"/>
</dbReference>
<dbReference type="Gene3D" id="2.10.109.10">
    <property type="entry name" value="Umud Fragment, subunit A"/>
    <property type="match status" value="1"/>
</dbReference>
<evidence type="ECO:0000256" key="6">
    <source>
        <dbReference type="RuleBase" id="RU362042"/>
    </source>
</evidence>
<dbReference type="EMBL" id="MFZH01000041">
    <property type="protein sequence ID" value="OGK17619.1"/>
    <property type="molecule type" value="Genomic_DNA"/>
</dbReference>
<evidence type="ECO:0000256" key="5">
    <source>
        <dbReference type="PIRSR" id="PIRSR600223-1"/>
    </source>
</evidence>
<evidence type="ECO:0000313" key="8">
    <source>
        <dbReference type="EMBL" id="OGK17619.1"/>
    </source>
</evidence>
<dbReference type="GO" id="GO:0006465">
    <property type="term" value="P:signal peptide processing"/>
    <property type="evidence" value="ECO:0007669"/>
    <property type="project" value="InterPro"/>
</dbReference>
<comment type="subcellular location">
    <subcellularLocation>
        <location evidence="6">Membrane</location>
        <topology evidence="6">Single-pass type II membrane protein</topology>
    </subcellularLocation>
</comment>
<reference evidence="8 9" key="1">
    <citation type="journal article" date="2016" name="Nat. Commun.">
        <title>Thousands of microbial genomes shed light on interconnected biogeochemical processes in an aquifer system.</title>
        <authorList>
            <person name="Anantharaman K."/>
            <person name="Brown C.T."/>
            <person name="Hug L.A."/>
            <person name="Sharon I."/>
            <person name="Castelle C.J."/>
            <person name="Probst A.J."/>
            <person name="Thomas B.C."/>
            <person name="Singh A."/>
            <person name="Wilkins M.J."/>
            <person name="Karaoz U."/>
            <person name="Brodie E.L."/>
            <person name="Williams K.H."/>
            <person name="Hubbard S.S."/>
            <person name="Banfield J.F."/>
        </authorList>
    </citation>
    <scope>NUCLEOTIDE SEQUENCE [LARGE SCALE GENOMIC DNA]</scope>
</reference>